<dbReference type="Gene3D" id="1.25.40.390">
    <property type="match status" value="1"/>
</dbReference>
<evidence type="ECO:0000256" key="5">
    <source>
        <dbReference type="ARBA" id="ARBA00023237"/>
    </source>
</evidence>
<dbReference type="InterPro" id="IPR011990">
    <property type="entry name" value="TPR-like_helical_dom_sf"/>
</dbReference>
<comment type="similarity">
    <text evidence="2">Belongs to the SusD family.</text>
</comment>
<evidence type="ECO:0000256" key="3">
    <source>
        <dbReference type="ARBA" id="ARBA00022729"/>
    </source>
</evidence>
<evidence type="ECO:0000256" key="2">
    <source>
        <dbReference type="ARBA" id="ARBA00006275"/>
    </source>
</evidence>
<gene>
    <name evidence="9" type="ORF">HXN33_03035</name>
</gene>
<feature type="domain" description="RagB/SusD" evidence="7">
    <location>
        <begin position="356"/>
        <end position="490"/>
    </location>
</feature>
<keyword evidence="4" id="KW-0472">Membrane</keyword>
<dbReference type="GO" id="GO:0009279">
    <property type="term" value="C:cell outer membrane"/>
    <property type="evidence" value="ECO:0007669"/>
    <property type="project" value="UniProtKB-SubCell"/>
</dbReference>
<dbReference type="SUPFAM" id="SSF48452">
    <property type="entry name" value="TPR-like"/>
    <property type="match status" value="1"/>
</dbReference>
<feature type="chain" id="PRO_5036783472" evidence="6">
    <location>
        <begin position="28"/>
        <end position="537"/>
    </location>
</feature>
<keyword evidence="5" id="KW-0998">Cell outer membrane</keyword>
<evidence type="ECO:0000256" key="6">
    <source>
        <dbReference type="SAM" id="SignalP"/>
    </source>
</evidence>
<proteinExistence type="inferred from homology"/>
<dbReference type="RefSeq" id="WP_278493262.1">
    <property type="nucleotide sequence ID" value="NZ_JABZSM010000065.1"/>
</dbReference>
<feature type="signal peptide" evidence="6">
    <location>
        <begin position="1"/>
        <end position="27"/>
    </location>
</feature>
<evidence type="ECO:0000256" key="1">
    <source>
        <dbReference type="ARBA" id="ARBA00004442"/>
    </source>
</evidence>
<evidence type="ECO:0000259" key="8">
    <source>
        <dbReference type="Pfam" id="PF14322"/>
    </source>
</evidence>
<evidence type="ECO:0000259" key="7">
    <source>
        <dbReference type="Pfam" id="PF07980"/>
    </source>
</evidence>
<comment type="caution">
    <text evidence="9">The sequence shown here is derived from an EMBL/GenBank/DDBJ whole genome shotgun (WGS) entry which is preliminary data.</text>
</comment>
<dbReference type="EMBL" id="JABZSQ010000032">
    <property type="protein sequence ID" value="MBF1414536.1"/>
    <property type="molecule type" value="Genomic_DNA"/>
</dbReference>
<dbReference type="Pfam" id="PF14322">
    <property type="entry name" value="SusD-like_3"/>
    <property type="match status" value="1"/>
</dbReference>
<comment type="subcellular location">
    <subcellularLocation>
        <location evidence="1">Cell outer membrane</location>
    </subcellularLocation>
</comment>
<dbReference type="Proteomes" id="UP000757461">
    <property type="component" value="Unassembled WGS sequence"/>
</dbReference>
<dbReference type="InterPro" id="IPR012944">
    <property type="entry name" value="SusD_RagB_dom"/>
</dbReference>
<dbReference type="AlphaFoldDB" id="A0A930HX60"/>
<dbReference type="PROSITE" id="PS51257">
    <property type="entry name" value="PROKAR_LIPOPROTEIN"/>
    <property type="match status" value="1"/>
</dbReference>
<feature type="domain" description="SusD-like N-terminal" evidence="8">
    <location>
        <begin position="25"/>
        <end position="231"/>
    </location>
</feature>
<evidence type="ECO:0000313" key="10">
    <source>
        <dbReference type="Proteomes" id="UP000757461"/>
    </source>
</evidence>
<dbReference type="Pfam" id="PF07980">
    <property type="entry name" value="SusD_RagB"/>
    <property type="match status" value="1"/>
</dbReference>
<organism evidence="9 10">
    <name type="scientific">Prevotella histicola</name>
    <dbReference type="NCBI Taxonomy" id="470565"/>
    <lineage>
        <taxon>Bacteria</taxon>
        <taxon>Pseudomonadati</taxon>
        <taxon>Bacteroidota</taxon>
        <taxon>Bacteroidia</taxon>
        <taxon>Bacteroidales</taxon>
        <taxon>Prevotellaceae</taxon>
        <taxon>Prevotella</taxon>
    </lineage>
</organism>
<accession>A0A930HX60</accession>
<name>A0A930HX60_9BACT</name>
<protein>
    <submittedName>
        <fullName evidence="9">RagB/SusD family nutrient uptake outer membrane protein</fullName>
    </submittedName>
</protein>
<sequence length="537" mass="60759">MKINNIIYKGTLLAASVAMLVSCSDFLDTMPDNRTTMDEPSKIAGLLVTAYPQTSNVLINELMSDNMDYMGPRNSLGDREGDQMFFWQEDKINGNDSPDHIWSRHYNCIEQANQALASIEELGGAKTEELQNTKGEALLLRAYNSFLLVNEFSMAYNSKTSDKDMGVYYSTSPESLTEIQTQTNRGTVASVYEMIAKDIEAGIPLINDNYKVPKYHFNKKAAYAFATRFYLYYEKWDKAKEYADKLLGSNPGAYLRDYRALQAIPLSTSDQAVKIAEAYCNASLDCNLLIQTSVSNAGFALGPWVYYKRYSHTNYLSETECIKSDNIWGGTNTIIWRPFTVNQGEANFALKMCLPFEFEVTNQATGTGYRRALNVSFSMGEALLNRAEAEIMLGQNDAACADMTIWMKNYFNTTKTLTPTSVKTFFEGVRYAYDDTDKLVPSMKKHLHPRFTIDKEGSVQEALLQCVLNLRRVETLHQGLRWFDIKRYNIEIPRRLIGSDGKPSKNLDWLKVDDPRQAVQIPQSAHEAGVALNPRNN</sequence>
<evidence type="ECO:0000256" key="4">
    <source>
        <dbReference type="ARBA" id="ARBA00023136"/>
    </source>
</evidence>
<dbReference type="InterPro" id="IPR033985">
    <property type="entry name" value="SusD-like_N"/>
</dbReference>
<evidence type="ECO:0000313" key="9">
    <source>
        <dbReference type="EMBL" id="MBF1414536.1"/>
    </source>
</evidence>
<reference evidence="9" key="1">
    <citation type="submission" date="2020-04" db="EMBL/GenBank/DDBJ databases">
        <title>Deep metagenomics examines the oral microbiome during advanced dental caries in children, revealing novel taxa and co-occurrences with host molecules.</title>
        <authorList>
            <person name="Baker J.L."/>
            <person name="Morton J.T."/>
            <person name="Dinis M."/>
            <person name="Alvarez R."/>
            <person name="Tran N.C."/>
            <person name="Knight R."/>
            <person name="Edlund A."/>
        </authorList>
    </citation>
    <scope>NUCLEOTIDE SEQUENCE</scope>
    <source>
        <strain evidence="9">JCVI_25_bin.9</strain>
    </source>
</reference>
<keyword evidence="3 6" id="KW-0732">Signal</keyword>